<dbReference type="InterPro" id="IPR005654">
    <property type="entry name" value="ATPase_AFG1-like"/>
</dbReference>
<gene>
    <name evidence="3" type="ORF">MNBD_GAMMA26-111</name>
</gene>
<dbReference type="AlphaFoldDB" id="A0A3B1B8C0"/>
<dbReference type="GO" id="GO:0005524">
    <property type="term" value="F:ATP binding"/>
    <property type="evidence" value="ECO:0007669"/>
    <property type="project" value="UniProtKB-KW"/>
</dbReference>
<dbReference type="GO" id="GO:0016887">
    <property type="term" value="F:ATP hydrolysis activity"/>
    <property type="evidence" value="ECO:0007669"/>
    <property type="project" value="InterPro"/>
</dbReference>
<dbReference type="Gene3D" id="3.40.50.300">
    <property type="entry name" value="P-loop containing nucleotide triphosphate hydrolases"/>
    <property type="match status" value="1"/>
</dbReference>
<protein>
    <submittedName>
        <fullName evidence="3">ATPase, AFG1 family</fullName>
    </submittedName>
</protein>
<keyword evidence="1" id="KW-0547">Nucleotide-binding</keyword>
<proteinExistence type="predicted"/>
<sequence>MHTSSNNLTTPRKIYLEQLQGGELVADQAQETIIEELQQLHTKLITKPTNLRTRLLSWGKPTTHEIPRGLYIWGGVGRGKTWLMDIFYHSLPFAQKQRLHFHHFMRLIHSELAQLKGRTDPLDIVATNLAQQARVLCLDEFHVSDIGDAMLLGQLLKGLFSHGITLVTTSNIPPDHLYKDGLQRLSFLPTIALLKQHTKVIELGGCTDFRLKYLELAKVYHSPLDGDSDKKLQAEFTHLAPFDTQHKGTIKIAGRDIQIMSRANDIIWFEFDALCGGPRSSSDYIEIARCYHTVIIANILIMHDGHADKLRRFMHLIDELYDRHVKLIISAETTPAELYQGKRLAFEYKRTASRLQEMQSRTYLARRHRP</sequence>
<dbReference type="EMBL" id="UOFX01000072">
    <property type="protein sequence ID" value="VAX10511.1"/>
    <property type="molecule type" value="Genomic_DNA"/>
</dbReference>
<dbReference type="NCBIfam" id="NF040713">
    <property type="entry name" value="ZapE"/>
    <property type="match status" value="1"/>
</dbReference>
<dbReference type="SUPFAM" id="SSF52540">
    <property type="entry name" value="P-loop containing nucleoside triphosphate hydrolases"/>
    <property type="match status" value="1"/>
</dbReference>
<evidence type="ECO:0000313" key="3">
    <source>
        <dbReference type="EMBL" id="VAX10511.1"/>
    </source>
</evidence>
<dbReference type="PANTHER" id="PTHR12169">
    <property type="entry name" value="ATPASE N2B"/>
    <property type="match status" value="1"/>
</dbReference>
<dbReference type="PANTHER" id="PTHR12169:SF6">
    <property type="entry name" value="AFG1-LIKE ATPASE"/>
    <property type="match status" value="1"/>
</dbReference>
<dbReference type="Pfam" id="PF03969">
    <property type="entry name" value="AFG1_ATPase"/>
    <property type="match status" value="1"/>
</dbReference>
<accession>A0A3B1B8C0</accession>
<organism evidence="3">
    <name type="scientific">hydrothermal vent metagenome</name>
    <dbReference type="NCBI Taxonomy" id="652676"/>
    <lineage>
        <taxon>unclassified sequences</taxon>
        <taxon>metagenomes</taxon>
        <taxon>ecological metagenomes</taxon>
    </lineage>
</organism>
<keyword evidence="2" id="KW-0067">ATP-binding</keyword>
<evidence type="ECO:0000256" key="2">
    <source>
        <dbReference type="ARBA" id="ARBA00022840"/>
    </source>
</evidence>
<reference evidence="3" key="1">
    <citation type="submission" date="2018-06" db="EMBL/GenBank/DDBJ databases">
        <authorList>
            <person name="Zhirakovskaya E."/>
        </authorList>
    </citation>
    <scope>NUCLEOTIDE SEQUENCE</scope>
</reference>
<dbReference type="GO" id="GO:0005737">
    <property type="term" value="C:cytoplasm"/>
    <property type="evidence" value="ECO:0007669"/>
    <property type="project" value="TreeGrafter"/>
</dbReference>
<evidence type="ECO:0000256" key="1">
    <source>
        <dbReference type="ARBA" id="ARBA00022741"/>
    </source>
</evidence>
<name>A0A3B1B8C0_9ZZZZ</name>
<dbReference type="InterPro" id="IPR027417">
    <property type="entry name" value="P-loop_NTPase"/>
</dbReference>